<gene>
    <name evidence="1" type="ORF">VNO77_27811</name>
</gene>
<proteinExistence type="predicted"/>
<reference evidence="1 2" key="1">
    <citation type="submission" date="2024-01" db="EMBL/GenBank/DDBJ databases">
        <title>The genomes of 5 underutilized Papilionoideae crops provide insights into root nodulation and disease resistanc.</title>
        <authorList>
            <person name="Jiang F."/>
        </authorList>
    </citation>
    <scope>NUCLEOTIDE SEQUENCE [LARGE SCALE GENOMIC DNA]</scope>
    <source>
        <strain evidence="1">LVBAO_FW01</strain>
        <tissue evidence="1">Leaves</tissue>
    </source>
</reference>
<evidence type="ECO:0000313" key="1">
    <source>
        <dbReference type="EMBL" id="KAK7324279.1"/>
    </source>
</evidence>
<sequence length="72" mass="8081">MCAKERLVVWCTRLHRIPFNNNGHRICKVPVSVGEILIETLQGSLVGSTNVERGHKIAAFHERWTLVAFGAL</sequence>
<name>A0AAN9KYI8_CANGL</name>
<protein>
    <submittedName>
        <fullName evidence="1">Uncharacterized protein</fullName>
    </submittedName>
</protein>
<comment type="caution">
    <text evidence="1">The sequence shown here is derived from an EMBL/GenBank/DDBJ whole genome shotgun (WGS) entry which is preliminary data.</text>
</comment>
<dbReference type="EMBL" id="JAYMYQ010000006">
    <property type="protein sequence ID" value="KAK7324279.1"/>
    <property type="molecule type" value="Genomic_DNA"/>
</dbReference>
<evidence type="ECO:0000313" key="2">
    <source>
        <dbReference type="Proteomes" id="UP001367508"/>
    </source>
</evidence>
<accession>A0AAN9KYI8</accession>
<dbReference type="AlphaFoldDB" id="A0AAN9KYI8"/>
<dbReference type="Proteomes" id="UP001367508">
    <property type="component" value="Unassembled WGS sequence"/>
</dbReference>
<organism evidence="1 2">
    <name type="scientific">Canavalia gladiata</name>
    <name type="common">Sword bean</name>
    <name type="synonym">Dolichos gladiatus</name>
    <dbReference type="NCBI Taxonomy" id="3824"/>
    <lineage>
        <taxon>Eukaryota</taxon>
        <taxon>Viridiplantae</taxon>
        <taxon>Streptophyta</taxon>
        <taxon>Embryophyta</taxon>
        <taxon>Tracheophyta</taxon>
        <taxon>Spermatophyta</taxon>
        <taxon>Magnoliopsida</taxon>
        <taxon>eudicotyledons</taxon>
        <taxon>Gunneridae</taxon>
        <taxon>Pentapetalae</taxon>
        <taxon>rosids</taxon>
        <taxon>fabids</taxon>
        <taxon>Fabales</taxon>
        <taxon>Fabaceae</taxon>
        <taxon>Papilionoideae</taxon>
        <taxon>50 kb inversion clade</taxon>
        <taxon>NPAAA clade</taxon>
        <taxon>indigoferoid/millettioid clade</taxon>
        <taxon>Phaseoleae</taxon>
        <taxon>Canavalia</taxon>
    </lineage>
</organism>
<keyword evidence="2" id="KW-1185">Reference proteome</keyword>